<evidence type="ECO:0000313" key="3">
    <source>
        <dbReference type="EMBL" id="RVW94643.1"/>
    </source>
</evidence>
<dbReference type="Gene3D" id="4.10.60.10">
    <property type="entry name" value="Zinc finger, CCHC-type"/>
    <property type="match status" value="1"/>
</dbReference>
<evidence type="ECO:0000256" key="1">
    <source>
        <dbReference type="PROSITE-ProRule" id="PRU00047"/>
    </source>
</evidence>
<keyword evidence="1" id="KW-0862">Zinc</keyword>
<dbReference type="Pfam" id="PF13976">
    <property type="entry name" value="gag_pre-integrs"/>
    <property type="match status" value="1"/>
</dbReference>
<dbReference type="PANTHER" id="PTHR47592">
    <property type="entry name" value="PBF68 PROTEIN"/>
    <property type="match status" value="1"/>
</dbReference>
<gene>
    <name evidence="3" type="primary">POLX_1077</name>
    <name evidence="3" type="ORF">CK203_030869</name>
</gene>
<dbReference type="Pfam" id="PF22936">
    <property type="entry name" value="Pol_BBD"/>
    <property type="match status" value="1"/>
</dbReference>
<sequence length="299" mass="34503">MNCHSGNARDEQALKVSYGERYEGRGKGRNFVRGRGRGRGRYFANKATVECFNCHKLGHFQYECPSWEKSANYAEFDEKEEMLLMSYVEVNNSKREDVWFLNSGCSNHIYGNRQWFSNIDEAFRHSVKLDNNTRMGVMGKGNIRLEINGSTQVVTDVYYVSALKNNLLSIGQLQERGLSIIIQNGECKLYHPRRGLIMQTKMTTNQMFVLLANVVLETSTCLQIVTEDNSKLWHRRFGHLSYKGLRTLQYKEMVKGFPLLRASTIACNECFVGKQHRNVIPKKSQRRASRKLQLVHADI</sequence>
<dbReference type="PANTHER" id="PTHR47592:SF30">
    <property type="entry name" value="CCHC-TYPE DOMAIN-CONTAINING PROTEIN"/>
    <property type="match status" value="1"/>
</dbReference>
<dbReference type="InterPro" id="IPR001878">
    <property type="entry name" value="Znf_CCHC"/>
</dbReference>
<feature type="domain" description="CCHC-type" evidence="2">
    <location>
        <begin position="51"/>
        <end position="66"/>
    </location>
</feature>
<dbReference type="PROSITE" id="PS50158">
    <property type="entry name" value="ZF_CCHC"/>
    <property type="match status" value="1"/>
</dbReference>
<dbReference type="InterPro" id="IPR036875">
    <property type="entry name" value="Znf_CCHC_sf"/>
</dbReference>
<accession>A0A438ID38</accession>
<reference evidence="3 4" key="1">
    <citation type="journal article" date="2018" name="PLoS Genet.">
        <title>Population sequencing reveals clonal diversity and ancestral inbreeding in the grapevine cultivar Chardonnay.</title>
        <authorList>
            <person name="Roach M.J."/>
            <person name="Johnson D.L."/>
            <person name="Bohlmann J."/>
            <person name="van Vuuren H.J."/>
            <person name="Jones S.J."/>
            <person name="Pretorius I.S."/>
            <person name="Schmidt S.A."/>
            <person name="Borneman A.R."/>
        </authorList>
    </citation>
    <scope>NUCLEOTIDE SEQUENCE [LARGE SCALE GENOMIC DNA]</scope>
    <source>
        <strain evidence="4">cv. Chardonnay</strain>
        <tissue evidence="3">Leaf</tissue>
    </source>
</reference>
<evidence type="ECO:0000313" key="4">
    <source>
        <dbReference type="Proteomes" id="UP000288805"/>
    </source>
</evidence>
<evidence type="ECO:0000259" key="2">
    <source>
        <dbReference type="PROSITE" id="PS50158"/>
    </source>
</evidence>
<dbReference type="InterPro" id="IPR025724">
    <property type="entry name" value="GAG-pre-integrase_dom"/>
</dbReference>
<dbReference type="GO" id="GO:0003676">
    <property type="term" value="F:nucleic acid binding"/>
    <property type="evidence" value="ECO:0007669"/>
    <property type="project" value="InterPro"/>
</dbReference>
<name>A0A438ID38_VITVI</name>
<dbReference type="SUPFAM" id="SSF57756">
    <property type="entry name" value="Retrovirus zinc finger-like domains"/>
    <property type="match status" value="1"/>
</dbReference>
<proteinExistence type="predicted"/>
<keyword evidence="1" id="KW-0479">Metal-binding</keyword>
<dbReference type="AlphaFoldDB" id="A0A438ID38"/>
<dbReference type="SMART" id="SM00343">
    <property type="entry name" value="ZnF_C2HC"/>
    <property type="match status" value="1"/>
</dbReference>
<comment type="caution">
    <text evidence="3">The sequence shown here is derived from an EMBL/GenBank/DDBJ whole genome shotgun (WGS) entry which is preliminary data.</text>
</comment>
<dbReference type="GO" id="GO:0008270">
    <property type="term" value="F:zinc ion binding"/>
    <property type="evidence" value="ECO:0007669"/>
    <property type="project" value="UniProtKB-KW"/>
</dbReference>
<dbReference type="Proteomes" id="UP000288805">
    <property type="component" value="Unassembled WGS sequence"/>
</dbReference>
<organism evidence="3 4">
    <name type="scientific">Vitis vinifera</name>
    <name type="common">Grape</name>
    <dbReference type="NCBI Taxonomy" id="29760"/>
    <lineage>
        <taxon>Eukaryota</taxon>
        <taxon>Viridiplantae</taxon>
        <taxon>Streptophyta</taxon>
        <taxon>Embryophyta</taxon>
        <taxon>Tracheophyta</taxon>
        <taxon>Spermatophyta</taxon>
        <taxon>Magnoliopsida</taxon>
        <taxon>eudicotyledons</taxon>
        <taxon>Gunneridae</taxon>
        <taxon>Pentapetalae</taxon>
        <taxon>rosids</taxon>
        <taxon>Vitales</taxon>
        <taxon>Vitaceae</taxon>
        <taxon>Viteae</taxon>
        <taxon>Vitis</taxon>
    </lineage>
</organism>
<dbReference type="Pfam" id="PF00098">
    <property type="entry name" value="zf-CCHC"/>
    <property type="match status" value="1"/>
</dbReference>
<dbReference type="EMBL" id="QGNW01000120">
    <property type="protein sequence ID" value="RVW94643.1"/>
    <property type="molecule type" value="Genomic_DNA"/>
</dbReference>
<dbReference type="InterPro" id="IPR054722">
    <property type="entry name" value="PolX-like_BBD"/>
</dbReference>
<keyword evidence="1" id="KW-0863">Zinc-finger</keyword>
<protein>
    <submittedName>
        <fullName evidence="3">Retrovirus-related Pol polyprotein from transposon TNT 1-94</fullName>
    </submittedName>
</protein>